<feature type="region of interest" description="Disordered" evidence="1">
    <location>
        <begin position="1"/>
        <end position="35"/>
    </location>
</feature>
<evidence type="ECO:0000256" key="1">
    <source>
        <dbReference type="SAM" id="MobiDB-lite"/>
    </source>
</evidence>
<evidence type="ECO:0000256" key="2">
    <source>
        <dbReference type="SAM" id="Phobius"/>
    </source>
</evidence>
<keyword evidence="2" id="KW-0472">Membrane</keyword>
<feature type="transmembrane region" description="Helical" evidence="2">
    <location>
        <begin position="71"/>
        <end position="89"/>
    </location>
</feature>
<gene>
    <name evidence="3" type="ORF">A3A63_00215</name>
</gene>
<protein>
    <submittedName>
        <fullName evidence="3">Uncharacterized protein</fullName>
    </submittedName>
</protein>
<keyword evidence="2" id="KW-1133">Transmembrane helix</keyword>
<sequence>MPKKTRREKLKAERRRLSAPSFISKPASSESNATAPLSTFQFHASNQKKARSAETENAAELVVITRDLSKTLILAVIAITIEVFIYLLHHGK</sequence>
<evidence type="ECO:0000313" key="4">
    <source>
        <dbReference type="Proteomes" id="UP000176450"/>
    </source>
</evidence>
<evidence type="ECO:0000313" key="3">
    <source>
        <dbReference type="EMBL" id="OGG29245.1"/>
    </source>
</evidence>
<dbReference type="AlphaFoldDB" id="A0A1F6AX34"/>
<dbReference type="EMBL" id="MFJX01000076">
    <property type="protein sequence ID" value="OGG29245.1"/>
    <property type="molecule type" value="Genomic_DNA"/>
</dbReference>
<feature type="compositionally biased region" description="Polar residues" evidence="1">
    <location>
        <begin position="26"/>
        <end position="35"/>
    </location>
</feature>
<comment type="caution">
    <text evidence="3">The sequence shown here is derived from an EMBL/GenBank/DDBJ whole genome shotgun (WGS) entry which is preliminary data.</text>
</comment>
<organism evidence="3 4">
    <name type="scientific">Candidatus Gottesmanbacteria bacterium RIFCSPLOWO2_01_FULL_46_9</name>
    <dbReference type="NCBI Taxonomy" id="1798394"/>
    <lineage>
        <taxon>Bacteria</taxon>
        <taxon>Candidatus Gottesmaniibacteriota</taxon>
    </lineage>
</organism>
<name>A0A1F6AX34_9BACT</name>
<reference evidence="3 4" key="1">
    <citation type="journal article" date="2016" name="Nat. Commun.">
        <title>Thousands of microbial genomes shed light on interconnected biogeochemical processes in an aquifer system.</title>
        <authorList>
            <person name="Anantharaman K."/>
            <person name="Brown C.T."/>
            <person name="Hug L.A."/>
            <person name="Sharon I."/>
            <person name="Castelle C.J."/>
            <person name="Probst A.J."/>
            <person name="Thomas B.C."/>
            <person name="Singh A."/>
            <person name="Wilkins M.J."/>
            <person name="Karaoz U."/>
            <person name="Brodie E.L."/>
            <person name="Williams K.H."/>
            <person name="Hubbard S.S."/>
            <person name="Banfield J.F."/>
        </authorList>
    </citation>
    <scope>NUCLEOTIDE SEQUENCE [LARGE SCALE GENOMIC DNA]</scope>
</reference>
<accession>A0A1F6AX34</accession>
<keyword evidence="2" id="KW-0812">Transmembrane</keyword>
<proteinExistence type="predicted"/>
<dbReference type="Proteomes" id="UP000176450">
    <property type="component" value="Unassembled WGS sequence"/>
</dbReference>
<feature type="compositionally biased region" description="Basic residues" evidence="1">
    <location>
        <begin position="1"/>
        <end position="14"/>
    </location>
</feature>